<dbReference type="InterPro" id="IPR036477">
    <property type="entry name" value="Formyl_transf_N_sf"/>
</dbReference>
<dbReference type="Proteomes" id="UP001501411">
    <property type="component" value="Unassembled WGS sequence"/>
</dbReference>
<dbReference type="RefSeq" id="WP_345231399.1">
    <property type="nucleotide sequence ID" value="NZ_BAABIQ010000025.1"/>
</dbReference>
<dbReference type="CDD" id="cd08646">
    <property type="entry name" value="FMT_core_Met-tRNA-FMT_N"/>
    <property type="match status" value="1"/>
</dbReference>
<organism evidence="8 9">
    <name type="scientific">Olivibacter ginsenosidimutans</name>
    <dbReference type="NCBI Taxonomy" id="1176537"/>
    <lineage>
        <taxon>Bacteria</taxon>
        <taxon>Pseudomonadati</taxon>
        <taxon>Bacteroidota</taxon>
        <taxon>Sphingobacteriia</taxon>
        <taxon>Sphingobacteriales</taxon>
        <taxon>Sphingobacteriaceae</taxon>
        <taxon>Olivibacter</taxon>
    </lineage>
</organism>
<feature type="domain" description="Formyl transferase N-terminal" evidence="6">
    <location>
        <begin position="1"/>
        <end position="178"/>
    </location>
</feature>
<keyword evidence="3 5" id="KW-0808">Transferase</keyword>
<proteinExistence type="inferred from homology"/>
<comment type="caution">
    <text evidence="8">The sequence shown here is derived from an EMBL/GenBank/DDBJ whole genome shotgun (WGS) entry which is preliminary data.</text>
</comment>
<comment type="function">
    <text evidence="5">Attaches a formyl group to the free amino group of methionyl-tRNA(fMet). The formyl group appears to play a dual role in the initiator identity of N-formylmethionyl-tRNA by promoting its recognition by IF2 and preventing the misappropriation of this tRNA by the elongation apparatus.</text>
</comment>
<dbReference type="InterPro" id="IPR002376">
    <property type="entry name" value="Formyl_transf_N"/>
</dbReference>
<comment type="catalytic activity">
    <reaction evidence="5">
        <text>L-methionyl-tRNA(fMet) + (6R)-10-formyltetrahydrofolate = N-formyl-L-methionyl-tRNA(fMet) + (6S)-5,6,7,8-tetrahydrofolate + H(+)</text>
        <dbReference type="Rhea" id="RHEA:24380"/>
        <dbReference type="Rhea" id="RHEA-COMP:9952"/>
        <dbReference type="Rhea" id="RHEA-COMP:9953"/>
        <dbReference type="ChEBI" id="CHEBI:15378"/>
        <dbReference type="ChEBI" id="CHEBI:57453"/>
        <dbReference type="ChEBI" id="CHEBI:78530"/>
        <dbReference type="ChEBI" id="CHEBI:78844"/>
        <dbReference type="ChEBI" id="CHEBI:195366"/>
        <dbReference type="EC" id="2.1.2.9"/>
    </reaction>
</comment>
<evidence type="ECO:0000256" key="4">
    <source>
        <dbReference type="ARBA" id="ARBA00022917"/>
    </source>
</evidence>
<dbReference type="InterPro" id="IPR005794">
    <property type="entry name" value="Fmt"/>
</dbReference>
<evidence type="ECO:0000259" key="6">
    <source>
        <dbReference type="Pfam" id="PF00551"/>
    </source>
</evidence>
<dbReference type="NCBIfam" id="TIGR00460">
    <property type="entry name" value="fmt"/>
    <property type="match status" value="1"/>
</dbReference>
<dbReference type="Pfam" id="PF02911">
    <property type="entry name" value="Formyl_trans_C"/>
    <property type="match status" value="1"/>
</dbReference>
<dbReference type="PANTHER" id="PTHR11138">
    <property type="entry name" value="METHIONYL-TRNA FORMYLTRANSFERASE"/>
    <property type="match status" value="1"/>
</dbReference>
<dbReference type="InterPro" id="IPR011034">
    <property type="entry name" value="Formyl_transferase-like_C_sf"/>
</dbReference>
<evidence type="ECO:0000256" key="3">
    <source>
        <dbReference type="ARBA" id="ARBA00022679"/>
    </source>
</evidence>
<dbReference type="Gene3D" id="3.40.50.12230">
    <property type="match status" value="1"/>
</dbReference>
<dbReference type="EC" id="2.1.2.9" evidence="2 5"/>
<protein>
    <recommendedName>
        <fullName evidence="2 5">Methionyl-tRNA formyltransferase</fullName>
        <ecNumber evidence="2 5">2.1.2.9</ecNumber>
    </recommendedName>
</protein>
<comment type="similarity">
    <text evidence="1 5">Belongs to the Fmt family.</text>
</comment>
<evidence type="ECO:0000313" key="9">
    <source>
        <dbReference type="Proteomes" id="UP001501411"/>
    </source>
</evidence>
<dbReference type="InterPro" id="IPR044135">
    <property type="entry name" value="Met-tRNA-FMT_C"/>
</dbReference>
<evidence type="ECO:0000259" key="7">
    <source>
        <dbReference type="Pfam" id="PF02911"/>
    </source>
</evidence>
<accession>A0ABP9B4E9</accession>
<feature type="domain" description="Formyl transferase C-terminal" evidence="7">
    <location>
        <begin position="205"/>
        <end position="302"/>
    </location>
</feature>
<dbReference type="Pfam" id="PF00551">
    <property type="entry name" value="Formyl_trans_N"/>
    <property type="match status" value="1"/>
</dbReference>
<feature type="binding site" evidence="5">
    <location>
        <begin position="108"/>
        <end position="111"/>
    </location>
    <ligand>
        <name>(6S)-5,6,7,8-tetrahydrofolate</name>
        <dbReference type="ChEBI" id="CHEBI:57453"/>
    </ligand>
</feature>
<keyword evidence="4 5" id="KW-0648">Protein biosynthesis</keyword>
<sequence>MRIIFMGTPEFAVASLEALLQAGENVVAVVTVADKPAGRGQKLQESAVKKFAKEQHIPVLQPNKLKDPLFLEELKSFQADLQVVVAFRMLPEVVWNMPPKGTINLHASLLPQYRGAAPINHAVINGEQESGVTTFMLQHQIDTGNILFSEKVAVGAHDTAGDLHDKLMEIGAKLVVKTVQAIKNNRYQQLPQTTVDANQLKHAPKIFKEDCKIDWNQPVYQVYNFIRGLSPSPTAFTEFQGKSLKIFKCRPIREKQHEIPGTIQTDSKHYLRFAVVDGAIDVLELQLEGKKRMHVEEFLRGVRL</sequence>
<dbReference type="HAMAP" id="MF_00182">
    <property type="entry name" value="Formyl_trans"/>
    <property type="match status" value="1"/>
</dbReference>
<evidence type="ECO:0000313" key="8">
    <source>
        <dbReference type="EMBL" id="GAA4790268.1"/>
    </source>
</evidence>
<evidence type="ECO:0000256" key="5">
    <source>
        <dbReference type="HAMAP-Rule" id="MF_00182"/>
    </source>
</evidence>
<keyword evidence="9" id="KW-1185">Reference proteome</keyword>
<dbReference type="CDD" id="cd08704">
    <property type="entry name" value="Met_tRNA_FMT_C"/>
    <property type="match status" value="1"/>
</dbReference>
<evidence type="ECO:0000256" key="2">
    <source>
        <dbReference type="ARBA" id="ARBA00012261"/>
    </source>
</evidence>
<dbReference type="EMBL" id="BAABIQ010000025">
    <property type="protein sequence ID" value="GAA4790268.1"/>
    <property type="molecule type" value="Genomic_DNA"/>
</dbReference>
<dbReference type="SUPFAM" id="SSF50486">
    <property type="entry name" value="FMT C-terminal domain-like"/>
    <property type="match status" value="1"/>
</dbReference>
<reference evidence="9" key="1">
    <citation type="journal article" date="2019" name="Int. J. Syst. Evol. Microbiol.">
        <title>The Global Catalogue of Microorganisms (GCM) 10K type strain sequencing project: providing services to taxonomists for standard genome sequencing and annotation.</title>
        <authorList>
            <consortium name="The Broad Institute Genomics Platform"/>
            <consortium name="The Broad Institute Genome Sequencing Center for Infectious Disease"/>
            <person name="Wu L."/>
            <person name="Ma J."/>
        </authorList>
    </citation>
    <scope>NUCLEOTIDE SEQUENCE [LARGE SCALE GENOMIC DNA]</scope>
    <source>
        <strain evidence="9">JCM 18200</strain>
    </source>
</reference>
<dbReference type="SUPFAM" id="SSF53328">
    <property type="entry name" value="Formyltransferase"/>
    <property type="match status" value="1"/>
</dbReference>
<gene>
    <name evidence="5 8" type="primary">fmt</name>
    <name evidence="8" type="ORF">GCM10023231_17710</name>
</gene>
<dbReference type="PANTHER" id="PTHR11138:SF5">
    <property type="entry name" value="METHIONYL-TRNA FORMYLTRANSFERASE, MITOCHONDRIAL"/>
    <property type="match status" value="1"/>
</dbReference>
<dbReference type="InterPro" id="IPR041711">
    <property type="entry name" value="Met-tRNA-FMT_N"/>
</dbReference>
<name>A0ABP9B4E9_9SPHI</name>
<evidence type="ECO:0000256" key="1">
    <source>
        <dbReference type="ARBA" id="ARBA00010699"/>
    </source>
</evidence>
<dbReference type="InterPro" id="IPR005793">
    <property type="entry name" value="Formyl_trans_C"/>
</dbReference>